<reference evidence="2" key="1">
    <citation type="journal article" date="2021" name="Open Biol.">
        <title>Shared evolutionary footprints suggest mitochondrial oxidative damage underlies multiple complex I losses in fungi.</title>
        <authorList>
            <person name="Schikora-Tamarit M.A."/>
            <person name="Marcet-Houben M."/>
            <person name="Nosek J."/>
            <person name="Gabaldon T."/>
        </authorList>
    </citation>
    <scope>NUCLEOTIDE SEQUENCE</scope>
    <source>
        <strain evidence="2">CBS2887</strain>
    </source>
</reference>
<dbReference type="EMBL" id="JAEUBG010003034">
    <property type="protein sequence ID" value="KAH3683614.1"/>
    <property type="molecule type" value="Genomic_DNA"/>
</dbReference>
<evidence type="ECO:0000313" key="2">
    <source>
        <dbReference type="EMBL" id="KAH3683614.1"/>
    </source>
</evidence>
<dbReference type="AlphaFoldDB" id="A0A9P8TLZ0"/>
<keyword evidence="3" id="KW-1185">Reference proteome</keyword>
<feature type="transmembrane region" description="Helical" evidence="1">
    <location>
        <begin position="49"/>
        <end position="72"/>
    </location>
</feature>
<gene>
    <name evidence="2" type="ORF">WICPIJ_005396</name>
</gene>
<feature type="transmembrane region" description="Helical" evidence="1">
    <location>
        <begin position="168"/>
        <end position="186"/>
    </location>
</feature>
<reference evidence="2" key="2">
    <citation type="submission" date="2021-01" db="EMBL/GenBank/DDBJ databases">
        <authorList>
            <person name="Schikora-Tamarit M.A."/>
        </authorList>
    </citation>
    <scope>NUCLEOTIDE SEQUENCE</scope>
    <source>
        <strain evidence="2">CBS2887</strain>
    </source>
</reference>
<dbReference type="Proteomes" id="UP000774326">
    <property type="component" value="Unassembled WGS sequence"/>
</dbReference>
<comment type="caution">
    <text evidence="2">The sequence shown here is derived from an EMBL/GenBank/DDBJ whole genome shotgun (WGS) entry which is preliminary data.</text>
</comment>
<feature type="transmembrane region" description="Helical" evidence="1">
    <location>
        <begin position="248"/>
        <end position="269"/>
    </location>
</feature>
<evidence type="ECO:0000256" key="1">
    <source>
        <dbReference type="SAM" id="Phobius"/>
    </source>
</evidence>
<proteinExistence type="predicted"/>
<keyword evidence="1" id="KW-0812">Transmembrane</keyword>
<evidence type="ECO:0000313" key="3">
    <source>
        <dbReference type="Proteomes" id="UP000774326"/>
    </source>
</evidence>
<sequence length="290" mass="32880">MDHTHLDKQLKSTTTSINFATVDQENSTDEETFKENNSKFKDMNQTDKCFFLVTLTLIVILTMVLTPLLTFVPATTVPLYSVRVKNHTWFDESMVVNRFNVGIWNSYIYNDTIQSFVDFKSSAPVENWLLLNLRSLSEQDNSTLANNGSPTEYKSIHVTLVGVVVNSVILRLLLLFSTVLGLVITLRKLIVVLYGPRERAFDVHSDAWFFKAILSLNVAYYVSLLATFDYSRRSLRDYQLNFALGAGYQLLAWADILLNVSILVLIHIGHNKLIKEGDMKVGQATAVEKV</sequence>
<organism evidence="2 3">
    <name type="scientific">Wickerhamomyces pijperi</name>
    <name type="common">Yeast</name>
    <name type="synonym">Pichia pijperi</name>
    <dbReference type="NCBI Taxonomy" id="599730"/>
    <lineage>
        <taxon>Eukaryota</taxon>
        <taxon>Fungi</taxon>
        <taxon>Dikarya</taxon>
        <taxon>Ascomycota</taxon>
        <taxon>Saccharomycotina</taxon>
        <taxon>Saccharomycetes</taxon>
        <taxon>Phaffomycetales</taxon>
        <taxon>Wickerhamomycetaceae</taxon>
        <taxon>Wickerhamomyces</taxon>
    </lineage>
</organism>
<feature type="transmembrane region" description="Helical" evidence="1">
    <location>
        <begin position="207"/>
        <end position="228"/>
    </location>
</feature>
<accession>A0A9P8TLZ0</accession>
<keyword evidence="1" id="KW-0472">Membrane</keyword>
<name>A0A9P8TLZ0_WICPI</name>
<keyword evidence="1" id="KW-1133">Transmembrane helix</keyword>
<protein>
    <submittedName>
        <fullName evidence="2">Uncharacterized protein</fullName>
    </submittedName>
</protein>